<dbReference type="InterPro" id="IPR020012">
    <property type="entry name" value="LysM_FimV"/>
</dbReference>
<dbReference type="Gene3D" id="3.10.350.10">
    <property type="entry name" value="LysM domain"/>
    <property type="match status" value="1"/>
</dbReference>
<dbReference type="NCBIfam" id="TIGR03505">
    <property type="entry name" value="FimV_core"/>
    <property type="match status" value="1"/>
</dbReference>
<feature type="transmembrane region" description="Helical" evidence="3">
    <location>
        <begin position="523"/>
        <end position="541"/>
    </location>
</feature>
<dbReference type="NCBIfam" id="TIGR03504">
    <property type="entry name" value="FimV_Cterm"/>
    <property type="match status" value="1"/>
</dbReference>
<name>A0A7W8G0F0_9GAMM</name>
<evidence type="ECO:0000313" key="7">
    <source>
        <dbReference type="Proteomes" id="UP000521199"/>
    </source>
</evidence>
<dbReference type="AlphaFoldDB" id="A0A7W8G0F0"/>
<feature type="compositionally biased region" description="Pro residues" evidence="2">
    <location>
        <begin position="156"/>
        <end position="178"/>
    </location>
</feature>
<feature type="signal peptide" evidence="4">
    <location>
        <begin position="1"/>
        <end position="20"/>
    </location>
</feature>
<keyword evidence="4" id="KW-0732">Signal</keyword>
<feature type="compositionally biased region" description="Pro residues" evidence="2">
    <location>
        <begin position="504"/>
        <end position="513"/>
    </location>
</feature>
<reference evidence="6 7" key="1">
    <citation type="submission" date="2020-08" db="EMBL/GenBank/DDBJ databases">
        <title>Genomic Encyclopedia of Type Strains, Phase IV (KMG-IV): sequencing the most valuable type-strain genomes for metagenomic binning, comparative biology and taxonomic classification.</title>
        <authorList>
            <person name="Goeker M."/>
        </authorList>
    </citation>
    <scope>NUCLEOTIDE SEQUENCE [LARGE SCALE GENOMIC DNA]</scope>
    <source>
        <strain evidence="6 7">DSM 24163</strain>
    </source>
</reference>
<evidence type="ECO:0000256" key="4">
    <source>
        <dbReference type="SAM" id="SignalP"/>
    </source>
</evidence>
<feature type="compositionally biased region" description="Low complexity" evidence="2">
    <location>
        <begin position="475"/>
        <end position="503"/>
    </location>
</feature>
<feature type="compositionally biased region" description="Pro residues" evidence="2">
    <location>
        <begin position="696"/>
        <end position="705"/>
    </location>
</feature>
<keyword evidence="7" id="KW-1185">Reference proteome</keyword>
<feature type="domain" description="LysM" evidence="5">
    <location>
        <begin position="193"/>
        <end position="249"/>
    </location>
</feature>
<feature type="compositionally biased region" description="Low complexity" evidence="2">
    <location>
        <begin position="438"/>
        <end position="463"/>
    </location>
</feature>
<accession>A0A7W8G0F0</accession>
<sequence>MNKRLRLPLALALALGSAQALGLGLGQIEVKSGLNQPLEAEIPVVGSAGETEALQVRLASPDAFARVGLDRPATLAANLEFDVATDPRGRTVIRVSTPSDIVEPFLTFLLEVDWGRGRMLREYTVLLDSPTMAPIQGAPAATSPVVDSEPQRAEALPPPSMPEPVPAPRDTAAPPPASAPSAAPSAPAYASDSYGPVAAGETLWSIASRTRPDSEISVNQMMVALLRANPDAFIGNNINRLRSGAVLRIPGREDAVAIAAAEAAAQVRDQTQSWRDSVQPAPQPATDDSYTGLVEPDATRSTSAPDSRLELTPPSNEAGTASATQSGASAGGEGRELRADLARSREEVGTLTQENVELKSRVSELEKMQGDSSRLIELKNSELAAAQRRLAELEARAAAAEGVATIPSDTAVAASDPAASVLPADEPVATAGTDALDAAADPAASTDPAASDAMPSDSASADAVTPPMSFETPSDAAATGDGATPATDAPAAVATTPAAATPATPVPDAMPPRPEPAPWYTNWWILGGGALALIGLIALLAGRRRAAASPGAGRYDSDALAASVAAAQAGAAPAVADDVDDREGDLIEAISRDPTDLQRHLDLVRHYYDTGDAAGFESAAEAMYSRVYDPEDDAWQEVVALGQEIAPEHPLFVTTAAVAVEPDVPAPPPASVSAEREIVWDMPPAAQDTDATQPMPLAPAEPAPAPLDDFTYDSPADTYPADLGDADDSGSDAAATKLELARAYLDMGDVEGARGMLEEVLNEGNAAQRNDARRLLDEIR</sequence>
<dbReference type="InterPro" id="IPR018392">
    <property type="entry name" value="LysM"/>
</dbReference>
<feature type="compositionally biased region" description="Low complexity" evidence="2">
    <location>
        <begin position="317"/>
        <end position="328"/>
    </location>
</feature>
<feature type="region of interest" description="Disordered" evidence="2">
    <location>
        <begin position="686"/>
        <end position="708"/>
    </location>
</feature>
<comment type="caution">
    <text evidence="6">The sequence shown here is derived from an EMBL/GenBank/DDBJ whole genome shotgun (WGS) entry which is preliminary data.</text>
</comment>
<keyword evidence="1" id="KW-0175">Coiled coil</keyword>
<evidence type="ECO:0000256" key="1">
    <source>
        <dbReference type="SAM" id="Coils"/>
    </source>
</evidence>
<organism evidence="6 7">
    <name type="scientific">Chiayiivirga flava</name>
    <dbReference type="NCBI Taxonomy" id="659595"/>
    <lineage>
        <taxon>Bacteria</taxon>
        <taxon>Pseudomonadati</taxon>
        <taxon>Pseudomonadota</taxon>
        <taxon>Gammaproteobacteria</taxon>
        <taxon>Lysobacterales</taxon>
        <taxon>Lysobacteraceae</taxon>
        <taxon>Chiayiivirga</taxon>
    </lineage>
</organism>
<dbReference type="Proteomes" id="UP000521199">
    <property type="component" value="Unassembled WGS sequence"/>
</dbReference>
<dbReference type="RefSeq" id="WP_183958885.1">
    <property type="nucleotide sequence ID" value="NZ_JACHHP010000001.1"/>
</dbReference>
<dbReference type="InterPro" id="IPR020011">
    <property type="entry name" value="FimV_C"/>
</dbReference>
<keyword evidence="3" id="KW-1133">Transmembrane helix</keyword>
<evidence type="ECO:0000313" key="6">
    <source>
        <dbReference type="EMBL" id="MBB5206675.1"/>
    </source>
</evidence>
<dbReference type="InterPro" id="IPR038440">
    <property type="entry name" value="FimV_C_sf"/>
</dbReference>
<feature type="chain" id="PRO_5031216787" evidence="4">
    <location>
        <begin position="21"/>
        <end position="780"/>
    </location>
</feature>
<evidence type="ECO:0000256" key="3">
    <source>
        <dbReference type="SAM" id="Phobius"/>
    </source>
</evidence>
<feature type="region of interest" description="Disordered" evidence="2">
    <location>
        <begin position="438"/>
        <end position="513"/>
    </location>
</feature>
<dbReference type="Gene3D" id="1.20.58.2200">
    <property type="match status" value="1"/>
</dbReference>
<feature type="compositionally biased region" description="Low complexity" evidence="2">
    <location>
        <begin position="179"/>
        <end position="192"/>
    </location>
</feature>
<evidence type="ECO:0000256" key="2">
    <source>
        <dbReference type="SAM" id="MobiDB-lite"/>
    </source>
</evidence>
<feature type="region of interest" description="Disordered" evidence="2">
    <location>
        <begin position="137"/>
        <end position="192"/>
    </location>
</feature>
<dbReference type="EMBL" id="JACHHP010000001">
    <property type="protein sequence ID" value="MBB5206675.1"/>
    <property type="molecule type" value="Genomic_DNA"/>
</dbReference>
<protein>
    <submittedName>
        <fullName evidence="6">Pilus assembly protein FimV</fullName>
    </submittedName>
</protein>
<gene>
    <name evidence="6" type="ORF">HNQ52_000191</name>
</gene>
<proteinExistence type="predicted"/>
<dbReference type="Pfam" id="PF25800">
    <property type="entry name" value="FimV_N"/>
    <property type="match status" value="1"/>
</dbReference>
<dbReference type="CDD" id="cd00118">
    <property type="entry name" value="LysM"/>
    <property type="match status" value="1"/>
</dbReference>
<dbReference type="InterPro" id="IPR057840">
    <property type="entry name" value="FimV_N"/>
</dbReference>
<dbReference type="PROSITE" id="PS51782">
    <property type="entry name" value="LYSM"/>
    <property type="match status" value="1"/>
</dbReference>
<feature type="coiled-coil region" evidence="1">
    <location>
        <begin position="341"/>
        <end position="403"/>
    </location>
</feature>
<evidence type="ECO:0000259" key="5">
    <source>
        <dbReference type="PROSITE" id="PS51782"/>
    </source>
</evidence>
<dbReference type="InterPro" id="IPR036779">
    <property type="entry name" value="LysM_dom_sf"/>
</dbReference>
<keyword evidence="3" id="KW-0812">Transmembrane</keyword>
<feature type="region of interest" description="Disordered" evidence="2">
    <location>
        <begin position="269"/>
        <end position="336"/>
    </location>
</feature>
<keyword evidence="3" id="KW-0472">Membrane</keyword>